<proteinExistence type="predicted"/>
<reference evidence="2 3" key="1">
    <citation type="submission" date="2019-03" db="EMBL/GenBank/DDBJ databases">
        <title>First draft genome of Liparis tanakae, snailfish: a comprehensive survey of snailfish specific genes.</title>
        <authorList>
            <person name="Kim W."/>
            <person name="Song I."/>
            <person name="Jeong J.-H."/>
            <person name="Kim D."/>
            <person name="Kim S."/>
            <person name="Ryu S."/>
            <person name="Song J.Y."/>
            <person name="Lee S.K."/>
        </authorList>
    </citation>
    <scope>NUCLEOTIDE SEQUENCE [LARGE SCALE GENOMIC DNA]</scope>
    <source>
        <tissue evidence="2">Muscle</tissue>
    </source>
</reference>
<gene>
    <name evidence="2" type="ORF">EYF80_013594</name>
</gene>
<feature type="chain" id="PRO_5021203493" evidence="1">
    <location>
        <begin position="21"/>
        <end position="60"/>
    </location>
</feature>
<comment type="caution">
    <text evidence="2">The sequence shown here is derived from an EMBL/GenBank/DDBJ whole genome shotgun (WGS) entry which is preliminary data.</text>
</comment>
<dbReference type="Proteomes" id="UP000314294">
    <property type="component" value="Unassembled WGS sequence"/>
</dbReference>
<evidence type="ECO:0000313" key="2">
    <source>
        <dbReference type="EMBL" id="TNN76063.1"/>
    </source>
</evidence>
<evidence type="ECO:0000313" key="3">
    <source>
        <dbReference type="Proteomes" id="UP000314294"/>
    </source>
</evidence>
<organism evidence="2 3">
    <name type="scientific">Liparis tanakae</name>
    <name type="common">Tanaka's snailfish</name>
    <dbReference type="NCBI Taxonomy" id="230148"/>
    <lineage>
        <taxon>Eukaryota</taxon>
        <taxon>Metazoa</taxon>
        <taxon>Chordata</taxon>
        <taxon>Craniata</taxon>
        <taxon>Vertebrata</taxon>
        <taxon>Euteleostomi</taxon>
        <taxon>Actinopterygii</taxon>
        <taxon>Neopterygii</taxon>
        <taxon>Teleostei</taxon>
        <taxon>Neoteleostei</taxon>
        <taxon>Acanthomorphata</taxon>
        <taxon>Eupercaria</taxon>
        <taxon>Perciformes</taxon>
        <taxon>Cottioidei</taxon>
        <taxon>Cottales</taxon>
        <taxon>Liparidae</taxon>
        <taxon>Liparis</taxon>
    </lineage>
</organism>
<keyword evidence="1" id="KW-0732">Signal</keyword>
<name>A0A4Z2IG16_9TELE</name>
<dbReference type="EMBL" id="SRLO01000096">
    <property type="protein sequence ID" value="TNN76063.1"/>
    <property type="molecule type" value="Genomic_DNA"/>
</dbReference>
<sequence>MFAVIHAAPFLFALSALLSARDVSSSDEARPALYMSAPKMSVDTGKLFLEDKKRLLNFIL</sequence>
<feature type="signal peptide" evidence="1">
    <location>
        <begin position="1"/>
        <end position="20"/>
    </location>
</feature>
<dbReference type="AlphaFoldDB" id="A0A4Z2IG16"/>
<evidence type="ECO:0000256" key="1">
    <source>
        <dbReference type="SAM" id="SignalP"/>
    </source>
</evidence>
<protein>
    <submittedName>
        <fullName evidence="2">Uncharacterized protein</fullName>
    </submittedName>
</protein>
<keyword evidence="3" id="KW-1185">Reference proteome</keyword>
<accession>A0A4Z2IG16</accession>